<dbReference type="AlphaFoldDB" id="A0A9N9EUK8"/>
<proteinExistence type="predicted"/>
<dbReference type="EMBL" id="CAJVPZ010019193">
    <property type="protein sequence ID" value="CAG8692717.1"/>
    <property type="molecule type" value="Genomic_DNA"/>
</dbReference>
<feature type="non-terminal residue" evidence="1">
    <location>
        <position position="1"/>
    </location>
</feature>
<evidence type="ECO:0000313" key="2">
    <source>
        <dbReference type="Proteomes" id="UP000789396"/>
    </source>
</evidence>
<dbReference type="OrthoDB" id="2404417at2759"/>
<accession>A0A9N9EUK8</accession>
<gene>
    <name evidence="1" type="ORF">RFULGI_LOCUS10068</name>
</gene>
<feature type="non-terminal residue" evidence="1">
    <location>
        <position position="126"/>
    </location>
</feature>
<protein>
    <submittedName>
        <fullName evidence="1">19621_t:CDS:1</fullName>
    </submittedName>
</protein>
<name>A0A9N9EUK8_9GLOM</name>
<evidence type="ECO:0000313" key="1">
    <source>
        <dbReference type="EMBL" id="CAG8692717.1"/>
    </source>
</evidence>
<keyword evidence="2" id="KW-1185">Reference proteome</keyword>
<reference evidence="1" key="1">
    <citation type="submission" date="2021-06" db="EMBL/GenBank/DDBJ databases">
        <authorList>
            <person name="Kallberg Y."/>
            <person name="Tangrot J."/>
            <person name="Rosling A."/>
        </authorList>
    </citation>
    <scope>NUCLEOTIDE SEQUENCE</scope>
    <source>
        <strain evidence="1">IN212</strain>
    </source>
</reference>
<organism evidence="1 2">
    <name type="scientific">Racocetra fulgida</name>
    <dbReference type="NCBI Taxonomy" id="60492"/>
    <lineage>
        <taxon>Eukaryota</taxon>
        <taxon>Fungi</taxon>
        <taxon>Fungi incertae sedis</taxon>
        <taxon>Mucoromycota</taxon>
        <taxon>Glomeromycotina</taxon>
        <taxon>Glomeromycetes</taxon>
        <taxon>Diversisporales</taxon>
        <taxon>Gigasporaceae</taxon>
        <taxon>Racocetra</taxon>
    </lineage>
</organism>
<sequence length="126" mass="14768">QIIINRRADHQTTKTIKGKLLYSLNGADEKDLHEALLNRKAVFFLGLVEPSDHPDYYYIKKYHESEVIDLDHNDESMEVEKSSTTYLQPMIELLTSDFMSPDNKNKIYLGFTDETYQEIICLYNDK</sequence>
<comment type="caution">
    <text evidence="1">The sequence shown here is derived from an EMBL/GenBank/DDBJ whole genome shotgun (WGS) entry which is preliminary data.</text>
</comment>
<dbReference type="Proteomes" id="UP000789396">
    <property type="component" value="Unassembled WGS sequence"/>
</dbReference>